<dbReference type="Gene3D" id="3.40.430.10">
    <property type="entry name" value="Dihydrofolate Reductase, subunit A"/>
    <property type="match status" value="1"/>
</dbReference>
<sequence>MSRVLNAIVAVCPDFGIGKNGTLPWHPINLRNEMKHFQTMTQTSPVEGKQNVVIMGRKTWFSIPENHRPLRNRINIVLSRQYKAPPTGAHYLAADFSSAIRLVETKLSDQADQIWVIGGNSVYKEMMEEPGTKRLLVTRIMKQFDCDTYFPPITPDKFRLLPQFPGVSMELQEEQGVQYRYEVYESIEN</sequence>
<dbReference type="PANTHER" id="PTHR48069:SF6">
    <property type="entry name" value="DIHYDROFOLATE REDUCTASE"/>
    <property type="match status" value="1"/>
</dbReference>
<dbReference type="GO" id="GO:0046655">
    <property type="term" value="P:folic acid metabolic process"/>
    <property type="evidence" value="ECO:0007669"/>
    <property type="project" value="TreeGrafter"/>
</dbReference>
<dbReference type="CDD" id="cd00209">
    <property type="entry name" value="DHFR"/>
    <property type="match status" value="1"/>
</dbReference>
<dbReference type="Pfam" id="PF00186">
    <property type="entry name" value="DHFR_1"/>
    <property type="match status" value="1"/>
</dbReference>
<accession>A0A3P8WHB4</accession>
<dbReference type="GO" id="GO:0046654">
    <property type="term" value="P:tetrahydrofolate biosynthetic process"/>
    <property type="evidence" value="ECO:0007669"/>
    <property type="project" value="InterPro"/>
</dbReference>
<dbReference type="PROSITE" id="PS51330">
    <property type="entry name" value="DHFR_2"/>
    <property type="match status" value="1"/>
</dbReference>
<dbReference type="GeneTree" id="ENSGT00940000165661"/>
<dbReference type="Proteomes" id="UP000265120">
    <property type="component" value="Chromosome Z"/>
</dbReference>
<evidence type="ECO:0000256" key="7">
    <source>
        <dbReference type="ARBA" id="ARBA00048873"/>
    </source>
</evidence>
<dbReference type="STRING" id="244447.ENSCSEP00000024916"/>
<dbReference type="AlphaFoldDB" id="A0A3P8WHB4"/>
<evidence type="ECO:0000256" key="2">
    <source>
        <dbReference type="ARBA" id="ARBA00009539"/>
    </source>
</evidence>
<evidence type="ECO:0000259" key="8">
    <source>
        <dbReference type="PROSITE" id="PS51330"/>
    </source>
</evidence>
<protein>
    <recommendedName>
        <fullName evidence="3">dihydrofolate reductase</fullName>
        <ecNumber evidence="3">1.5.1.3</ecNumber>
    </recommendedName>
</protein>
<dbReference type="FunFam" id="3.40.430.10:FF:000002">
    <property type="entry name" value="Dihydrofolate reductase"/>
    <property type="match status" value="1"/>
</dbReference>
<dbReference type="InterPro" id="IPR024072">
    <property type="entry name" value="DHFR-like_dom_sf"/>
</dbReference>
<dbReference type="EC" id="1.5.1.3" evidence="3"/>
<reference evidence="9" key="2">
    <citation type="submission" date="2025-08" db="UniProtKB">
        <authorList>
            <consortium name="Ensembl"/>
        </authorList>
    </citation>
    <scope>IDENTIFICATION</scope>
</reference>
<dbReference type="KEGG" id="csem:103397559"/>
<evidence type="ECO:0000256" key="6">
    <source>
        <dbReference type="ARBA" id="ARBA00023002"/>
    </source>
</evidence>
<dbReference type="GO" id="GO:0006730">
    <property type="term" value="P:one-carbon metabolic process"/>
    <property type="evidence" value="ECO:0007669"/>
    <property type="project" value="UniProtKB-KW"/>
</dbReference>
<evidence type="ECO:0000256" key="4">
    <source>
        <dbReference type="ARBA" id="ARBA00022563"/>
    </source>
</evidence>
<dbReference type="RefSeq" id="XP_008334085.1">
    <property type="nucleotide sequence ID" value="XM_008335863.3"/>
</dbReference>
<organism evidence="9 10">
    <name type="scientific">Cynoglossus semilaevis</name>
    <name type="common">Tongue sole</name>
    <dbReference type="NCBI Taxonomy" id="244447"/>
    <lineage>
        <taxon>Eukaryota</taxon>
        <taxon>Metazoa</taxon>
        <taxon>Chordata</taxon>
        <taxon>Craniata</taxon>
        <taxon>Vertebrata</taxon>
        <taxon>Euteleostomi</taxon>
        <taxon>Actinopterygii</taxon>
        <taxon>Neopterygii</taxon>
        <taxon>Teleostei</taxon>
        <taxon>Neoteleostei</taxon>
        <taxon>Acanthomorphata</taxon>
        <taxon>Carangaria</taxon>
        <taxon>Pleuronectiformes</taxon>
        <taxon>Pleuronectoidei</taxon>
        <taxon>Cynoglossidae</taxon>
        <taxon>Cynoglossinae</taxon>
        <taxon>Cynoglossus</taxon>
    </lineage>
</organism>
<dbReference type="GO" id="GO:0004146">
    <property type="term" value="F:dihydrofolate reductase activity"/>
    <property type="evidence" value="ECO:0007669"/>
    <property type="project" value="UniProtKB-EC"/>
</dbReference>
<dbReference type="OrthoDB" id="4664297at2759"/>
<comment type="catalytic activity">
    <reaction evidence="7">
        <text>(6S)-5,6,7,8-tetrahydrofolate + NADP(+) = 7,8-dihydrofolate + NADPH + H(+)</text>
        <dbReference type="Rhea" id="RHEA:15009"/>
        <dbReference type="ChEBI" id="CHEBI:15378"/>
        <dbReference type="ChEBI" id="CHEBI:57451"/>
        <dbReference type="ChEBI" id="CHEBI:57453"/>
        <dbReference type="ChEBI" id="CHEBI:57783"/>
        <dbReference type="ChEBI" id="CHEBI:58349"/>
        <dbReference type="EC" id="1.5.1.3"/>
    </reaction>
</comment>
<evidence type="ECO:0000313" key="9">
    <source>
        <dbReference type="Ensembl" id="ENSCSEP00000024916.1"/>
    </source>
</evidence>
<dbReference type="InParanoid" id="A0A3P8WHB4"/>
<dbReference type="Ensembl" id="ENSCSET00000025248.1">
    <property type="protein sequence ID" value="ENSCSEP00000024916.1"/>
    <property type="gene ID" value="ENSCSEG00000015918.1"/>
</dbReference>
<evidence type="ECO:0000256" key="5">
    <source>
        <dbReference type="ARBA" id="ARBA00022857"/>
    </source>
</evidence>
<dbReference type="InterPro" id="IPR012259">
    <property type="entry name" value="DHFR"/>
</dbReference>
<dbReference type="GO" id="GO:0005739">
    <property type="term" value="C:mitochondrion"/>
    <property type="evidence" value="ECO:0007669"/>
    <property type="project" value="TreeGrafter"/>
</dbReference>
<dbReference type="OMA" id="RDNQLPW"/>
<reference evidence="9 10" key="1">
    <citation type="journal article" date="2014" name="Nat. Genet.">
        <title>Whole-genome sequence of a flatfish provides insights into ZW sex chromosome evolution and adaptation to a benthic lifestyle.</title>
        <authorList>
            <person name="Chen S."/>
            <person name="Zhang G."/>
            <person name="Shao C."/>
            <person name="Huang Q."/>
            <person name="Liu G."/>
            <person name="Zhang P."/>
            <person name="Song W."/>
            <person name="An N."/>
            <person name="Chalopin D."/>
            <person name="Volff J.N."/>
            <person name="Hong Y."/>
            <person name="Li Q."/>
            <person name="Sha Z."/>
            <person name="Zhou H."/>
            <person name="Xie M."/>
            <person name="Yu Q."/>
            <person name="Liu Y."/>
            <person name="Xiang H."/>
            <person name="Wang N."/>
            <person name="Wu K."/>
            <person name="Yang C."/>
            <person name="Zhou Q."/>
            <person name="Liao X."/>
            <person name="Yang L."/>
            <person name="Hu Q."/>
            <person name="Zhang J."/>
            <person name="Meng L."/>
            <person name="Jin L."/>
            <person name="Tian Y."/>
            <person name="Lian J."/>
            <person name="Yang J."/>
            <person name="Miao G."/>
            <person name="Liu S."/>
            <person name="Liang Z."/>
            <person name="Yan F."/>
            <person name="Li Y."/>
            <person name="Sun B."/>
            <person name="Zhang H."/>
            <person name="Zhang J."/>
            <person name="Zhu Y."/>
            <person name="Du M."/>
            <person name="Zhao Y."/>
            <person name="Schartl M."/>
            <person name="Tang Q."/>
            <person name="Wang J."/>
        </authorList>
    </citation>
    <scope>NUCLEOTIDE SEQUENCE</scope>
</reference>
<evidence type="ECO:0000313" key="10">
    <source>
        <dbReference type="Proteomes" id="UP000265120"/>
    </source>
</evidence>
<dbReference type="GO" id="GO:0050661">
    <property type="term" value="F:NADP binding"/>
    <property type="evidence" value="ECO:0007669"/>
    <property type="project" value="InterPro"/>
</dbReference>
<dbReference type="SUPFAM" id="SSF53597">
    <property type="entry name" value="Dihydrofolate reductase-like"/>
    <property type="match status" value="1"/>
</dbReference>
<proteinExistence type="inferred from homology"/>
<keyword evidence="10" id="KW-1185">Reference proteome</keyword>
<dbReference type="GO" id="GO:0046452">
    <property type="term" value="P:dihydrofolate metabolic process"/>
    <property type="evidence" value="ECO:0007669"/>
    <property type="project" value="TreeGrafter"/>
</dbReference>
<keyword evidence="6" id="KW-0560">Oxidoreductase</keyword>
<dbReference type="CTD" id="1719"/>
<comment type="similarity">
    <text evidence="2">Belongs to the dihydrofolate reductase family.</text>
</comment>
<name>A0A3P8WHB4_CYNSE</name>
<dbReference type="GeneID" id="103397559"/>
<dbReference type="PANTHER" id="PTHR48069">
    <property type="entry name" value="DIHYDROFOLATE REDUCTASE"/>
    <property type="match status" value="1"/>
</dbReference>
<keyword evidence="5" id="KW-0521">NADP</keyword>
<dbReference type="InterPro" id="IPR001796">
    <property type="entry name" value="DHFR_dom"/>
</dbReference>
<keyword evidence="4" id="KW-0554">One-carbon metabolism</keyword>
<reference evidence="9" key="3">
    <citation type="submission" date="2025-09" db="UniProtKB">
        <authorList>
            <consortium name="Ensembl"/>
        </authorList>
    </citation>
    <scope>IDENTIFICATION</scope>
</reference>
<feature type="domain" description="DHFR" evidence="8">
    <location>
        <begin position="4"/>
        <end position="186"/>
    </location>
</feature>
<comment type="pathway">
    <text evidence="1">Cofactor biosynthesis; tetrahydrofolate biosynthesis; 5,6,7,8-tetrahydrofolate from 7,8-dihydrofolate: step 1/1.</text>
</comment>
<evidence type="ECO:0000256" key="1">
    <source>
        <dbReference type="ARBA" id="ARBA00004903"/>
    </source>
</evidence>
<dbReference type="PRINTS" id="PR00070">
    <property type="entry name" value="DHFR"/>
</dbReference>
<evidence type="ECO:0000256" key="3">
    <source>
        <dbReference type="ARBA" id="ARBA00012856"/>
    </source>
</evidence>